<evidence type="ECO:0000256" key="2">
    <source>
        <dbReference type="ARBA" id="ARBA00022723"/>
    </source>
</evidence>
<comment type="subcellular location">
    <subcellularLocation>
        <location evidence="1">Nucleus</location>
    </subcellularLocation>
</comment>
<feature type="region of interest" description="Disordered" evidence="8">
    <location>
        <begin position="202"/>
        <end position="356"/>
    </location>
</feature>
<protein>
    <submittedName>
        <fullName evidence="10">Zinc finger protein</fullName>
    </submittedName>
</protein>
<evidence type="ECO:0000313" key="11">
    <source>
        <dbReference type="Proteomes" id="UP000431533"/>
    </source>
</evidence>
<dbReference type="PROSITE" id="PS50157">
    <property type="entry name" value="ZINC_FINGER_C2H2_2"/>
    <property type="match status" value="2"/>
</dbReference>
<feature type="compositionally biased region" description="Low complexity" evidence="8">
    <location>
        <begin position="391"/>
        <end position="406"/>
    </location>
</feature>
<organism evidence="10 11">
    <name type="scientific">Lachnellula hyalina</name>
    <dbReference type="NCBI Taxonomy" id="1316788"/>
    <lineage>
        <taxon>Eukaryota</taxon>
        <taxon>Fungi</taxon>
        <taxon>Dikarya</taxon>
        <taxon>Ascomycota</taxon>
        <taxon>Pezizomycotina</taxon>
        <taxon>Leotiomycetes</taxon>
        <taxon>Helotiales</taxon>
        <taxon>Lachnaceae</taxon>
        <taxon>Lachnellula</taxon>
    </lineage>
</organism>
<feature type="compositionally biased region" description="Basic residues" evidence="8">
    <location>
        <begin position="62"/>
        <end position="71"/>
    </location>
</feature>
<keyword evidence="3" id="KW-0677">Repeat</keyword>
<dbReference type="Proteomes" id="UP000431533">
    <property type="component" value="Unassembled WGS sequence"/>
</dbReference>
<dbReference type="GeneID" id="41980842"/>
<dbReference type="GO" id="GO:0000981">
    <property type="term" value="F:DNA-binding transcription factor activity, RNA polymerase II-specific"/>
    <property type="evidence" value="ECO:0007669"/>
    <property type="project" value="InterPro"/>
</dbReference>
<dbReference type="OrthoDB" id="6077919at2759"/>
<dbReference type="Gene3D" id="3.30.160.60">
    <property type="entry name" value="Classic Zinc Finger"/>
    <property type="match status" value="1"/>
</dbReference>
<dbReference type="InterPro" id="IPR013087">
    <property type="entry name" value="Znf_C2H2_type"/>
</dbReference>
<name>A0A8H8R8L2_9HELO</name>
<dbReference type="GO" id="GO:0005634">
    <property type="term" value="C:nucleus"/>
    <property type="evidence" value="ECO:0007669"/>
    <property type="project" value="UniProtKB-SubCell"/>
</dbReference>
<dbReference type="CDD" id="cd12148">
    <property type="entry name" value="fungal_TF_MHR"/>
    <property type="match status" value="1"/>
</dbReference>
<keyword evidence="2" id="KW-0479">Metal-binding</keyword>
<keyword evidence="11" id="KW-1185">Reference proteome</keyword>
<feature type="compositionally biased region" description="Polar residues" evidence="8">
    <location>
        <begin position="324"/>
        <end position="348"/>
    </location>
</feature>
<feature type="compositionally biased region" description="Low complexity" evidence="8">
    <location>
        <begin position="217"/>
        <end position="230"/>
    </location>
</feature>
<gene>
    <name evidence="10" type="primary">klf1_0</name>
    <name evidence="10" type="ORF">LHYA1_G000644</name>
</gene>
<dbReference type="Pfam" id="PF04082">
    <property type="entry name" value="Fungal_trans"/>
    <property type="match status" value="1"/>
</dbReference>
<feature type="compositionally biased region" description="Polar residues" evidence="8">
    <location>
        <begin position="102"/>
        <end position="120"/>
    </location>
</feature>
<keyword evidence="4 7" id="KW-0863">Zinc-finger</keyword>
<dbReference type="AlphaFoldDB" id="A0A8H8R8L2"/>
<dbReference type="GO" id="GO:0000978">
    <property type="term" value="F:RNA polymerase II cis-regulatory region sequence-specific DNA binding"/>
    <property type="evidence" value="ECO:0007669"/>
    <property type="project" value="InterPro"/>
</dbReference>
<dbReference type="PANTHER" id="PTHR40626:SF30">
    <property type="entry name" value="FINGER DOMAIN PROTEIN, PUTATIVE (AFU_ORTHOLOGUE AFUA_4G13600)-RELATED"/>
    <property type="match status" value="1"/>
</dbReference>
<dbReference type="PANTHER" id="PTHR40626">
    <property type="entry name" value="MIP31509P"/>
    <property type="match status" value="1"/>
</dbReference>
<evidence type="ECO:0000256" key="4">
    <source>
        <dbReference type="ARBA" id="ARBA00022771"/>
    </source>
</evidence>
<proteinExistence type="predicted"/>
<dbReference type="GO" id="GO:0006351">
    <property type="term" value="P:DNA-templated transcription"/>
    <property type="evidence" value="ECO:0007669"/>
    <property type="project" value="InterPro"/>
</dbReference>
<dbReference type="InterPro" id="IPR007219">
    <property type="entry name" value="XnlR_reg_dom"/>
</dbReference>
<dbReference type="PROSITE" id="PS00028">
    <property type="entry name" value="ZINC_FINGER_C2H2_1"/>
    <property type="match status" value="2"/>
</dbReference>
<evidence type="ECO:0000256" key="5">
    <source>
        <dbReference type="ARBA" id="ARBA00022833"/>
    </source>
</evidence>
<feature type="region of interest" description="Disordered" evidence="8">
    <location>
        <begin position="388"/>
        <end position="420"/>
    </location>
</feature>
<feature type="domain" description="C2H2-type" evidence="9">
    <location>
        <begin position="179"/>
        <end position="208"/>
    </location>
</feature>
<keyword evidence="5" id="KW-0862">Zinc</keyword>
<dbReference type="GO" id="GO:0008270">
    <property type="term" value="F:zinc ion binding"/>
    <property type="evidence" value="ECO:0007669"/>
    <property type="project" value="UniProtKB-KW"/>
</dbReference>
<evidence type="ECO:0000256" key="6">
    <source>
        <dbReference type="ARBA" id="ARBA00023242"/>
    </source>
</evidence>
<evidence type="ECO:0000256" key="1">
    <source>
        <dbReference type="ARBA" id="ARBA00004123"/>
    </source>
</evidence>
<dbReference type="RefSeq" id="XP_031009390.1">
    <property type="nucleotide sequence ID" value="XM_031145635.1"/>
</dbReference>
<feature type="compositionally biased region" description="Basic and acidic residues" evidence="8">
    <location>
        <begin position="202"/>
        <end position="216"/>
    </location>
</feature>
<feature type="region of interest" description="Disordered" evidence="8">
    <location>
        <begin position="1"/>
        <end position="131"/>
    </location>
</feature>
<comment type="caution">
    <text evidence="10">The sequence shown here is derived from an EMBL/GenBank/DDBJ whole genome shotgun (WGS) entry which is preliminary data.</text>
</comment>
<dbReference type="SMART" id="SM00355">
    <property type="entry name" value="ZnF_C2H2"/>
    <property type="match status" value="2"/>
</dbReference>
<dbReference type="InterPro" id="IPR036236">
    <property type="entry name" value="Znf_C2H2_sf"/>
</dbReference>
<dbReference type="SUPFAM" id="SSF57667">
    <property type="entry name" value="beta-beta-alpha zinc fingers"/>
    <property type="match status" value="1"/>
</dbReference>
<feature type="compositionally biased region" description="Polar residues" evidence="8">
    <location>
        <begin position="72"/>
        <end position="94"/>
    </location>
</feature>
<keyword evidence="6" id="KW-0539">Nucleus</keyword>
<accession>A0A8H8R8L2</accession>
<dbReference type="Pfam" id="PF00096">
    <property type="entry name" value="zf-C2H2"/>
    <property type="match status" value="1"/>
</dbReference>
<evidence type="ECO:0000256" key="3">
    <source>
        <dbReference type="ARBA" id="ARBA00022737"/>
    </source>
</evidence>
<feature type="compositionally biased region" description="Low complexity" evidence="8">
    <location>
        <begin position="33"/>
        <end position="48"/>
    </location>
</feature>
<feature type="compositionally biased region" description="Polar residues" evidence="8">
    <location>
        <begin position="237"/>
        <end position="269"/>
    </location>
</feature>
<dbReference type="InterPro" id="IPR051059">
    <property type="entry name" value="VerF-like"/>
</dbReference>
<feature type="domain" description="C2H2-type" evidence="9">
    <location>
        <begin position="152"/>
        <end position="174"/>
    </location>
</feature>
<dbReference type="GO" id="GO:0000785">
    <property type="term" value="C:chromatin"/>
    <property type="evidence" value="ECO:0007669"/>
    <property type="project" value="TreeGrafter"/>
</dbReference>
<reference evidence="10 11" key="1">
    <citation type="submission" date="2018-05" db="EMBL/GenBank/DDBJ databases">
        <title>Genome sequencing and assembly of the regulated plant pathogen Lachnellula willkommii and related sister species for the development of diagnostic species identification markers.</title>
        <authorList>
            <person name="Giroux E."/>
            <person name="Bilodeau G."/>
        </authorList>
    </citation>
    <scope>NUCLEOTIDE SEQUENCE [LARGE SCALE GENOMIC DNA]</scope>
    <source>
        <strain evidence="10 11">CBS 185.66</strain>
    </source>
</reference>
<evidence type="ECO:0000256" key="8">
    <source>
        <dbReference type="SAM" id="MobiDB-lite"/>
    </source>
</evidence>
<evidence type="ECO:0000256" key="7">
    <source>
        <dbReference type="PROSITE-ProRule" id="PRU00042"/>
    </source>
</evidence>
<evidence type="ECO:0000313" key="10">
    <source>
        <dbReference type="EMBL" id="TVY30604.1"/>
    </source>
</evidence>
<dbReference type="EMBL" id="QGMH01000006">
    <property type="protein sequence ID" value="TVY30604.1"/>
    <property type="molecule type" value="Genomic_DNA"/>
</dbReference>
<feature type="compositionally biased region" description="Polar residues" evidence="8">
    <location>
        <begin position="276"/>
        <end position="313"/>
    </location>
</feature>
<sequence length="1045" mass="114510">MSSLKDIMDVDDVEPLQSQEAYRRSREAALQKASLPSIAPSSTTPSPSIEDDDNSNNNKGKAPIKRRRSNRVSKTTTPPAASRSNVPRRSSSATGEAMDFTSGYQTSGSNQASASGTSLQGPRVSDSGAEIPVKYTPVTGRISRAKKGVPVHTCEICAKTFTRAEHLRRHQLSHQKPAYACTFKDCERAFHRPDLLTRHMHRHETQGEGPYKDGNRSRASSSASESQPPSLKVETPAQGSLLNQISTTDSSTPRTSASGDSTMTSTSFETVVPNFQPVNTYSPGPSTPPSNKRSASEAQLRESGSYTATSPPSTRRPVGFEQMNPGSFSGTIADLPNQNDFSQSTPSSFEGLAFESGDGQSFDYTRAQPLPLLRIPGEPYIPSLSYTQENSPWCSSASDSSFSNHSDGPRNGRQWRGRSPSVADWAVSAAPTQWSPHGITTTPQDMRDPPFDPSILDQYETTYTPPRMTPPSRNQLLDVPNSYGAYTYMESVGTPALSTYNKSIAQLSSASPSRVSNARLGSINPPRAKKQLGRINANSTKLTNYQAQPHLNTYLISYWQYFHTLFPIVHRPSFISNEDNHLLTSAMAAIGSQYQNTPEARTAGSELNELCRKSFDLCPTWNLNTMQAILLTEIFTLFRGRKPIVRLSKPFEALYRRLLESSGQDYIPTPCTSPGIAPSVESLLDRFVAQPNNQVNQSQDAQSEWLQWVDNEARQRLLSACFVFDVHQSIYHQQPRSKASRINPGHFYQPCLESLWTATTSSEWQAQQSQSNYSPQQLQFIEHNLTAQSNFGGTPYSENLSVSLFANRLPTREDSIYLTDRQLYHPGVASLETLFPTSPLALTYLALNHTPLHDLLAIAGDTWIFGKKITPPSAFNDASQRLKIWSSSIAAAQATQHACRVLSLTLNCQANCITDYWSVYVCVLICWAFGHRFQTSISTSGNGSATISRSNSSSALSAMGDDVPQVPSADGVRLKAFTYIEGMLALGVEDLLVNQTASLKGDTSGVIAAVRQRLELESVGGTCSLLVDCIGILSKISKSGKGKWF</sequence>
<evidence type="ECO:0000259" key="9">
    <source>
        <dbReference type="PROSITE" id="PS50157"/>
    </source>
</evidence>